<dbReference type="Proteomes" id="UP001165962">
    <property type="component" value="Unassembled WGS sequence"/>
</dbReference>
<dbReference type="PANTHER" id="PTHR42760">
    <property type="entry name" value="SHORT-CHAIN DEHYDROGENASES/REDUCTASES FAMILY MEMBER"/>
    <property type="match status" value="1"/>
</dbReference>
<proteinExistence type="inferred from homology"/>
<dbReference type="PRINTS" id="PR00080">
    <property type="entry name" value="SDRFAMILY"/>
</dbReference>
<keyword evidence="2" id="KW-0560">Oxidoreductase</keyword>
<dbReference type="PROSITE" id="PS00061">
    <property type="entry name" value="ADH_SHORT"/>
    <property type="match status" value="1"/>
</dbReference>
<evidence type="ECO:0000313" key="4">
    <source>
        <dbReference type="Proteomes" id="UP001165962"/>
    </source>
</evidence>
<evidence type="ECO:0000313" key="3">
    <source>
        <dbReference type="EMBL" id="NHN31086.1"/>
    </source>
</evidence>
<protein>
    <submittedName>
        <fullName evidence="3">SDR family oxidoreductase</fullName>
    </submittedName>
</protein>
<accession>A0ABX0J5K7</accession>
<dbReference type="InterPro" id="IPR036291">
    <property type="entry name" value="NAD(P)-bd_dom_sf"/>
</dbReference>
<dbReference type="Pfam" id="PF13561">
    <property type="entry name" value="adh_short_C2"/>
    <property type="match status" value="1"/>
</dbReference>
<sequence>MNSTQRFAGKKVIITGAAGIFGTWIAQAFAKEGAILCLTDVREQELHALAADPLLKGCELLLHPTNLLDPESIKELVSLVEKEWSAPDILINNAGTYHRQTLLDMPLEEWDKVMALNVSAPFLLTQQFAKLMIKDEIKGSIINIGSGASLNVQVGGGHYSTTKAALSMLTRAYSLELAPYQIRVNTVGPGFAPGSVVSHLGDDYVENMVSSIPMGRTSGPNDAPQAILYLCSEQASFITGTTLFVDGGKTAGTFKSTK</sequence>
<dbReference type="Gene3D" id="3.40.50.720">
    <property type="entry name" value="NAD(P)-binding Rossmann-like Domain"/>
    <property type="match status" value="1"/>
</dbReference>
<reference evidence="3" key="1">
    <citation type="submission" date="2020-03" db="EMBL/GenBank/DDBJ databases">
        <title>Draft sequencing of Paenibacilllus sp. S3N08.</title>
        <authorList>
            <person name="Kim D.-U."/>
        </authorList>
    </citation>
    <scope>NUCLEOTIDE SEQUENCE</scope>
    <source>
        <strain evidence="3">S3N08</strain>
    </source>
</reference>
<evidence type="ECO:0000256" key="2">
    <source>
        <dbReference type="ARBA" id="ARBA00023002"/>
    </source>
</evidence>
<dbReference type="PRINTS" id="PR00081">
    <property type="entry name" value="GDHRDH"/>
</dbReference>
<gene>
    <name evidence="3" type="ORF">G9U52_14700</name>
</gene>
<dbReference type="CDD" id="cd05233">
    <property type="entry name" value="SDR_c"/>
    <property type="match status" value="1"/>
</dbReference>
<dbReference type="InterPro" id="IPR020904">
    <property type="entry name" value="Sc_DH/Rdtase_CS"/>
</dbReference>
<organism evidence="3 4">
    <name type="scientific">Paenibacillus agricola</name>
    <dbReference type="NCBI Taxonomy" id="2716264"/>
    <lineage>
        <taxon>Bacteria</taxon>
        <taxon>Bacillati</taxon>
        <taxon>Bacillota</taxon>
        <taxon>Bacilli</taxon>
        <taxon>Bacillales</taxon>
        <taxon>Paenibacillaceae</taxon>
        <taxon>Paenibacillus</taxon>
    </lineage>
</organism>
<evidence type="ECO:0000256" key="1">
    <source>
        <dbReference type="ARBA" id="ARBA00006484"/>
    </source>
</evidence>
<dbReference type="PANTHER" id="PTHR42760:SF115">
    <property type="entry name" value="3-OXOACYL-[ACYL-CARRIER-PROTEIN] REDUCTASE FABG"/>
    <property type="match status" value="1"/>
</dbReference>
<dbReference type="EMBL" id="JAAOIW010000004">
    <property type="protein sequence ID" value="NHN31086.1"/>
    <property type="molecule type" value="Genomic_DNA"/>
</dbReference>
<comment type="caution">
    <text evidence="3">The sequence shown here is derived from an EMBL/GenBank/DDBJ whole genome shotgun (WGS) entry which is preliminary data.</text>
</comment>
<dbReference type="InterPro" id="IPR002347">
    <property type="entry name" value="SDR_fam"/>
</dbReference>
<dbReference type="SUPFAM" id="SSF51735">
    <property type="entry name" value="NAD(P)-binding Rossmann-fold domains"/>
    <property type="match status" value="1"/>
</dbReference>
<keyword evidence="4" id="KW-1185">Reference proteome</keyword>
<name>A0ABX0J5K7_9BACL</name>
<comment type="similarity">
    <text evidence="1">Belongs to the short-chain dehydrogenases/reductases (SDR) family.</text>
</comment>